<comment type="caution">
    <text evidence="6">The sequence shown here is derived from an EMBL/GenBank/DDBJ whole genome shotgun (WGS) entry which is preliminary data.</text>
</comment>
<dbReference type="GO" id="GO:0005829">
    <property type="term" value="C:cytosol"/>
    <property type="evidence" value="ECO:0007669"/>
    <property type="project" value="UniProtKB-SubCell"/>
</dbReference>
<keyword evidence="4" id="KW-1005">Bacterial flagellum biogenesis</keyword>
<protein>
    <recommendedName>
        <fullName evidence="7">Flagellar secretion chaperone FliS</fullName>
    </recommendedName>
</protein>
<dbReference type="SUPFAM" id="SSF101116">
    <property type="entry name" value="Flagellar export chaperone FliS"/>
    <property type="match status" value="1"/>
</dbReference>
<proteinExistence type="inferred from homology"/>
<comment type="subcellular location">
    <subcellularLocation>
        <location evidence="1">Cytoplasm</location>
        <location evidence="1">Cytosol</location>
    </subcellularLocation>
</comment>
<keyword evidence="3" id="KW-0963">Cytoplasm</keyword>
<reference evidence="6" key="1">
    <citation type="submission" date="2019-08" db="EMBL/GenBank/DDBJ databases">
        <authorList>
            <person name="Kucharzyk K."/>
            <person name="Murdoch R.W."/>
            <person name="Higgins S."/>
            <person name="Loffler F."/>
        </authorList>
    </citation>
    <scope>NUCLEOTIDE SEQUENCE</scope>
</reference>
<dbReference type="InterPro" id="IPR036584">
    <property type="entry name" value="FliS_sf"/>
</dbReference>
<evidence type="ECO:0000256" key="1">
    <source>
        <dbReference type="ARBA" id="ARBA00004514"/>
    </source>
</evidence>
<dbReference type="EMBL" id="VSSQ01001904">
    <property type="protein sequence ID" value="MPM11970.1"/>
    <property type="molecule type" value="Genomic_DNA"/>
</dbReference>
<gene>
    <name evidence="6" type="ORF">SDC9_58321</name>
</gene>
<evidence type="ECO:0000256" key="2">
    <source>
        <dbReference type="ARBA" id="ARBA00008787"/>
    </source>
</evidence>
<evidence type="ECO:0000256" key="3">
    <source>
        <dbReference type="ARBA" id="ARBA00022490"/>
    </source>
</evidence>
<dbReference type="GO" id="GO:0044780">
    <property type="term" value="P:bacterial-type flagellum assembly"/>
    <property type="evidence" value="ECO:0007669"/>
    <property type="project" value="InterPro"/>
</dbReference>
<sequence>MEAQGYQQYKQQSVSTMTQGELLIVLYDELVKRAARADIALGQVNYPLFEASVDRCLDILHYLDNTLDNQYPISRELHRLYDFFCYDFSRVKAGRNQEELKQLLTMVSDLRDTFHAAEKDSPER</sequence>
<dbReference type="Pfam" id="PF02561">
    <property type="entry name" value="FliS"/>
    <property type="match status" value="1"/>
</dbReference>
<name>A0A644X732_9ZZZZ</name>
<dbReference type="PANTHER" id="PTHR34773">
    <property type="entry name" value="FLAGELLAR SECRETION CHAPERONE FLIS"/>
    <property type="match status" value="1"/>
</dbReference>
<dbReference type="InterPro" id="IPR003713">
    <property type="entry name" value="FliS"/>
</dbReference>
<evidence type="ECO:0000256" key="5">
    <source>
        <dbReference type="ARBA" id="ARBA00023186"/>
    </source>
</evidence>
<evidence type="ECO:0000313" key="6">
    <source>
        <dbReference type="EMBL" id="MPM11970.1"/>
    </source>
</evidence>
<dbReference type="PANTHER" id="PTHR34773:SF1">
    <property type="entry name" value="FLAGELLAR SECRETION CHAPERONE FLIS"/>
    <property type="match status" value="1"/>
</dbReference>
<organism evidence="6">
    <name type="scientific">bioreactor metagenome</name>
    <dbReference type="NCBI Taxonomy" id="1076179"/>
    <lineage>
        <taxon>unclassified sequences</taxon>
        <taxon>metagenomes</taxon>
        <taxon>ecological metagenomes</taxon>
    </lineage>
</organism>
<dbReference type="GO" id="GO:0071973">
    <property type="term" value="P:bacterial-type flagellum-dependent cell motility"/>
    <property type="evidence" value="ECO:0007669"/>
    <property type="project" value="TreeGrafter"/>
</dbReference>
<dbReference type="AlphaFoldDB" id="A0A644X732"/>
<keyword evidence="5" id="KW-0143">Chaperone</keyword>
<comment type="similarity">
    <text evidence="2">Belongs to the FliS family.</text>
</comment>
<accession>A0A644X732</accession>
<evidence type="ECO:0008006" key="7">
    <source>
        <dbReference type="Google" id="ProtNLM"/>
    </source>
</evidence>
<evidence type="ECO:0000256" key="4">
    <source>
        <dbReference type="ARBA" id="ARBA00022795"/>
    </source>
</evidence>
<dbReference type="Gene3D" id="1.20.120.340">
    <property type="entry name" value="Flagellar protein FliS"/>
    <property type="match status" value="1"/>
</dbReference>